<accession>A0A1T5A983</accession>
<dbReference type="PANTHER" id="PTHR43174:SF2">
    <property type="entry name" value="UDP-N-ACETYLGLUCOSAMINE 2-EPIMERASE"/>
    <property type="match status" value="1"/>
</dbReference>
<reference evidence="8" key="1">
    <citation type="submission" date="2017-02" db="EMBL/GenBank/DDBJ databases">
        <authorList>
            <person name="Varghese N."/>
            <person name="Submissions S."/>
        </authorList>
    </citation>
    <scope>NUCLEOTIDE SEQUENCE [LARGE SCALE GENOMIC DNA]</scope>
    <source>
        <strain evidence="8">ATCC 35199</strain>
    </source>
</reference>
<keyword evidence="8" id="KW-1185">Reference proteome</keyword>
<evidence type="ECO:0000256" key="5">
    <source>
        <dbReference type="RuleBase" id="RU003513"/>
    </source>
</evidence>
<evidence type="ECO:0000256" key="4">
    <source>
        <dbReference type="ARBA" id="ARBA00079400"/>
    </source>
</evidence>
<sequence>MKVKVLTVFGTRPEAIKMAPLVKELQKREEIECKVLVTAQHRQMLDSVLDIFDITPDFDLNIMQHGQTITDITSRVMYGCQEVFKSYKPEIVLVHGDTTTTFAASLAAFYEKIPVGHVEAGLRSDNIYSPYPEEMNRRLTGRLASYHFAPTIANRENLVKENVSRRDILVTGNTVIDALLSVVNDNYKFENEMLNTIDFNEKKVILLTCHRRENWGEPMNNIFKACNELVLDNPDVHLIFPMHMNPIVRDSAHEFMGNNDRISLIEPLDYEPFANLMSKVYMIMTDSGGIQEEGPALGKPVMVLRTETERPEAVEAGTVKVVGVDPDKIYRVGMRLVQDASYYESIANAVNPYGDGKASSRIADHILFKFGISNKEVDEFK</sequence>
<feature type="domain" description="UDP-N-acetylglucosamine 2-epimerase" evidence="6">
    <location>
        <begin position="23"/>
        <end position="366"/>
    </location>
</feature>
<dbReference type="SUPFAM" id="SSF53756">
    <property type="entry name" value="UDP-Glycosyltransferase/glycogen phosphorylase"/>
    <property type="match status" value="1"/>
</dbReference>
<dbReference type="GO" id="GO:0008761">
    <property type="term" value="F:UDP-N-acetylglucosamine 2-epimerase activity"/>
    <property type="evidence" value="ECO:0007669"/>
    <property type="project" value="UniProtKB-EC"/>
</dbReference>
<proteinExistence type="inferred from homology"/>
<dbReference type="NCBIfam" id="TIGR00236">
    <property type="entry name" value="wecB"/>
    <property type="match status" value="1"/>
</dbReference>
<dbReference type="Gene3D" id="3.40.50.2000">
    <property type="entry name" value="Glycogen Phosphorylase B"/>
    <property type="match status" value="2"/>
</dbReference>
<dbReference type="InterPro" id="IPR029767">
    <property type="entry name" value="WecB-like"/>
</dbReference>
<gene>
    <name evidence="7" type="ORF">SAMN02745120_0888</name>
</gene>
<dbReference type="CDD" id="cd03786">
    <property type="entry name" value="GTB_UDP-GlcNAc_2-Epimerase"/>
    <property type="match status" value="1"/>
</dbReference>
<dbReference type="AlphaFoldDB" id="A0A1T5A983"/>
<name>A0A1T5A983_9FIRM</name>
<evidence type="ECO:0000313" key="7">
    <source>
        <dbReference type="EMBL" id="SKB31498.1"/>
    </source>
</evidence>
<comment type="similarity">
    <text evidence="2 5">Belongs to the UDP-N-acetylglucosamine 2-epimerase family.</text>
</comment>
<evidence type="ECO:0000313" key="8">
    <source>
        <dbReference type="Proteomes" id="UP000243406"/>
    </source>
</evidence>
<evidence type="ECO:0000259" key="6">
    <source>
        <dbReference type="Pfam" id="PF02350"/>
    </source>
</evidence>
<evidence type="ECO:0000256" key="2">
    <source>
        <dbReference type="ARBA" id="ARBA00038209"/>
    </source>
</evidence>
<dbReference type="PANTHER" id="PTHR43174">
    <property type="entry name" value="UDP-N-ACETYLGLUCOSAMINE 2-EPIMERASE"/>
    <property type="match status" value="1"/>
</dbReference>
<dbReference type="OrthoDB" id="9803238at2"/>
<dbReference type="Proteomes" id="UP000243406">
    <property type="component" value="Unassembled WGS sequence"/>
</dbReference>
<dbReference type="EMBL" id="FUYN01000001">
    <property type="protein sequence ID" value="SKB31498.1"/>
    <property type="molecule type" value="Genomic_DNA"/>
</dbReference>
<dbReference type="Pfam" id="PF02350">
    <property type="entry name" value="Epimerase_2"/>
    <property type="match status" value="1"/>
</dbReference>
<evidence type="ECO:0000256" key="1">
    <source>
        <dbReference type="ARBA" id="ARBA00023235"/>
    </source>
</evidence>
<dbReference type="InterPro" id="IPR003331">
    <property type="entry name" value="UDP_GlcNAc_Epimerase_2_dom"/>
</dbReference>
<keyword evidence="1 5" id="KW-0413">Isomerase</keyword>
<protein>
    <recommendedName>
        <fullName evidence="3">UDP-N-acetylglucosamine 2-epimerase (non-hydrolyzing)</fullName>
        <ecNumber evidence="3">5.1.3.14</ecNumber>
    </recommendedName>
    <alternativeName>
        <fullName evidence="4">UDP-GlcNAc-2-epimerase</fullName>
    </alternativeName>
</protein>
<organism evidence="7 8">
    <name type="scientific">Acetoanaerobium noterae</name>
    <dbReference type="NCBI Taxonomy" id="745369"/>
    <lineage>
        <taxon>Bacteria</taxon>
        <taxon>Bacillati</taxon>
        <taxon>Bacillota</taxon>
        <taxon>Clostridia</taxon>
        <taxon>Peptostreptococcales</taxon>
        <taxon>Filifactoraceae</taxon>
        <taxon>Acetoanaerobium</taxon>
    </lineage>
</organism>
<dbReference type="FunFam" id="3.40.50.2000:FF:000043">
    <property type="entry name" value="UDP-N-acetylglucosamine 2-epimerase"/>
    <property type="match status" value="1"/>
</dbReference>
<evidence type="ECO:0000256" key="3">
    <source>
        <dbReference type="ARBA" id="ARBA00038858"/>
    </source>
</evidence>
<dbReference type="RefSeq" id="WP_079588820.1">
    <property type="nucleotide sequence ID" value="NZ_FUYN01000001.1"/>
</dbReference>
<dbReference type="EC" id="5.1.3.14" evidence="3"/>